<dbReference type="Pfam" id="PF01124">
    <property type="entry name" value="MAPEG"/>
    <property type="match status" value="1"/>
</dbReference>
<evidence type="ECO:0008006" key="8">
    <source>
        <dbReference type="Google" id="ProtNLM"/>
    </source>
</evidence>
<dbReference type="SUPFAM" id="SSF161084">
    <property type="entry name" value="MAPEG domain-like"/>
    <property type="match status" value="1"/>
</dbReference>
<reference evidence="6 7" key="1">
    <citation type="submission" date="2018-05" db="EMBL/GenBank/DDBJ databases">
        <title>Genomic Encyclopedia of Type Strains, Phase IV (KMG-IV): sequencing the most valuable type-strain genomes for metagenomic binning, comparative biology and taxonomic classification.</title>
        <authorList>
            <person name="Goeker M."/>
        </authorList>
    </citation>
    <scope>NUCLEOTIDE SEQUENCE [LARGE SCALE GENOMIC DNA]</scope>
    <source>
        <strain evidence="6 7">DSM 6462</strain>
    </source>
</reference>
<comment type="caution">
    <text evidence="6">The sequence shown here is derived from an EMBL/GenBank/DDBJ whole genome shotgun (WGS) entry which is preliminary data.</text>
</comment>
<keyword evidence="4 5" id="KW-0472">Membrane</keyword>
<keyword evidence="7" id="KW-1185">Reference proteome</keyword>
<evidence type="ECO:0000313" key="6">
    <source>
        <dbReference type="EMBL" id="PXW57261.1"/>
    </source>
</evidence>
<gene>
    <name evidence="6" type="ORF">C7450_107302</name>
</gene>
<organism evidence="6 7">
    <name type="scientific">Chelatococcus asaccharovorans</name>
    <dbReference type="NCBI Taxonomy" id="28210"/>
    <lineage>
        <taxon>Bacteria</taxon>
        <taxon>Pseudomonadati</taxon>
        <taxon>Pseudomonadota</taxon>
        <taxon>Alphaproteobacteria</taxon>
        <taxon>Hyphomicrobiales</taxon>
        <taxon>Chelatococcaceae</taxon>
        <taxon>Chelatococcus</taxon>
    </lineage>
</organism>
<feature type="transmembrane region" description="Helical" evidence="5">
    <location>
        <begin position="85"/>
        <end position="104"/>
    </location>
</feature>
<dbReference type="EMBL" id="QJJK01000007">
    <property type="protein sequence ID" value="PXW57261.1"/>
    <property type="molecule type" value="Genomic_DNA"/>
</dbReference>
<evidence type="ECO:0000256" key="1">
    <source>
        <dbReference type="ARBA" id="ARBA00004370"/>
    </source>
</evidence>
<protein>
    <recommendedName>
        <fullName evidence="8">MAPEG family protein</fullName>
    </recommendedName>
</protein>
<keyword evidence="3 5" id="KW-1133">Transmembrane helix</keyword>
<comment type="subcellular location">
    <subcellularLocation>
        <location evidence="1">Membrane</location>
    </subcellularLocation>
</comment>
<evidence type="ECO:0000256" key="3">
    <source>
        <dbReference type="ARBA" id="ARBA00022989"/>
    </source>
</evidence>
<evidence type="ECO:0000313" key="7">
    <source>
        <dbReference type="Proteomes" id="UP000248021"/>
    </source>
</evidence>
<feature type="transmembrane region" description="Helical" evidence="5">
    <location>
        <begin position="116"/>
        <end position="138"/>
    </location>
</feature>
<dbReference type="RefSeq" id="WP_110375860.1">
    <property type="nucleotide sequence ID" value="NZ_CAKNFM010000006.1"/>
</dbReference>
<dbReference type="InterPro" id="IPR023352">
    <property type="entry name" value="MAPEG-like_dom_sf"/>
</dbReference>
<evidence type="ECO:0000256" key="4">
    <source>
        <dbReference type="ARBA" id="ARBA00023136"/>
    </source>
</evidence>
<keyword evidence="2 5" id="KW-0812">Transmembrane</keyword>
<dbReference type="AlphaFoldDB" id="A0A2V3U437"/>
<dbReference type="GO" id="GO:0016020">
    <property type="term" value="C:membrane"/>
    <property type="evidence" value="ECO:0007669"/>
    <property type="project" value="UniProtKB-SubCell"/>
</dbReference>
<sequence>MTVPMVLLPVFVLVALAFALLLSLAPIRAAALRSGKVDVAAVALDDRQWHGRARQFGNAFKNQFEVPVLFYALVAFALITRQADFLFVVMSWIFVATRLVHAFIHVTSNNVRVRGPAFGFGVMVLVVMWIIFAVRILASA</sequence>
<evidence type="ECO:0000256" key="2">
    <source>
        <dbReference type="ARBA" id="ARBA00022692"/>
    </source>
</evidence>
<dbReference type="Proteomes" id="UP000248021">
    <property type="component" value="Unassembled WGS sequence"/>
</dbReference>
<dbReference type="InterPro" id="IPR001129">
    <property type="entry name" value="Membr-assoc_MAPEG"/>
</dbReference>
<dbReference type="Gene3D" id="1.20.120.550">
    <property type="entry name" value="Membrane associated eicosanoid/glutathione metabolism-like domain"/>
    <property type="match status" value="1"/>
</dbReference>
<evidence type="ECO:0000256" key="5">
    <source>
        <dbReference type="SAM" id="Phobius"/>
    </source>
</evidence>
<accession>A0A2V3U437</accession>
<proteinExistence type="predicted"/>
<name>A0A2V3U437_9HYPH</name>
<dbReference type="OrthoDB" id="5516290at2"/>